<evidence type="ECO:0000313" key="1">
    <source>
        <dbReference type="EMBL" id="MTV64407.1"/>
    </source>
</evidence>
<proteinExistence type="predicted"/>
<protein>
    <submittedName>
        <fullName evidence="1">Uncharacterized protein</fullName>
    </submittedName>
</protein>
<dbReference type="AlphaFoldDB" id="A0A6G2D6H4"/>
<evidence type="ECO:0000313" key="2">
    <source>
        <dbReference type="Proteomes" id="UP000474228"/>
    </source>
</evidence>
<reference evidence="1 2" key="1">
    <citation type="submission" date="2019-11" db="EMBL/GenBank/DDBJ databases">
        <title>Growth characteristics of pneumococcus vary with the chemical composition of the capsule and with environmental conditions.</title>
        <authorList>
            <person name="Tothpal A."/>
            <person name="Desobry K."/>
            <person name="Joshi S."/>
            <person name="Wyllie A.L."/>
            <person name="Weinberger D.M."/>
        </authorList>
    </citation>
    <scope>NUCLEOTIDE SEQUENCE [LARGE SCALE GENOMIC DNA]</scope>
    <source>
        <strain evidence="2">pnumococcus22F</strain>
    </source>
</reference>
<dbReference type="Proteomes" id="UP000474228">
    <property type="component" value="Unassembled WGS sequence"/>
</dbReference>
<dbReference type="EMBL" id="WNHJ01000700">
    <property type="protein sequence ID" value="MTV64407.1"/>
    <property type="molecule type" value="Genomic_DNA"/>
</dbReference>
<comment type="caution">
    <text evidence="1">The sequence shown here is derived from an EMBL/GenBank/DDBJ whole genome shotgun (WGS) entry which is preliminary data.</text>
</comment>
<name>A0A6G2D6H4_STREE</name>
<accession>A0A6G2D6H4</accession>
<dbReference type="RefSeq" id="WP_155458774.1">
    <property type="nucleotide sequence ID" value="NZ_WNHJ01000700.1"/>
</dbReference>
<gene>
    <name evidence="1" type="ORF">GM539_13815</name>
</gene>
<organism evidence="1 2">
    <name type="scientific">Streptococcus pneumoniae</name>
    <dbReference type="NCBI Taxonomy" id="1313"/>
    <lineage>
        <taxon>Bacteria</taxon>
        <taxon>Bacillati</taxon>
        <taxon>Bacillota</taxon>
        <taxon>Bacilli</taxon>
        <taxon>Lactobacillales</taxon>
        <taxon>Streptococcaceae</taxon>
        <taxon>Streptococcus</taxon>
    </lineage>
</organism>
<feature type="non-terminal residue" evidence="1">
    <location>
        <position position="62"/>
    </location>
</feature>
<sequence length="62" mass="6676">MRGILAAGQRTIQLDYDANFNGVYEIVSPVEDDQSGAAFSFAVVPMQADRYDLAPGDEGEPP</sequence>